<organism evidence="1 2">
    <name type="scientific">Babesia caballi</name>
    <dbReference type="NCBI Taxonomy" id="5871"/>
    <lineage>
        <taxon>Eukaryota</taxon>
        <taxon>Sar</taxon>
        <taxon>Alveolata</taxon>
        <taxon>Apicomplexa</taxon>
        <taxon>Aconoidasida</taxon>
        <taxon>Piroplasmida</taxon>
        <taxon>Babesiidae</taxon>
        <taxon>Babesia</taxon>
    </lineage>
</organism>
<reference evidence="1 2" key="1">
    <citation type="submission" date="2021-06" db="EMBL/GenBank/DDBJ databases">
        <title>Genome sequence of Babesia caballi.</title>
        <authorList>
            <person name="Yamagishi J."/>
            <person name="Kidaka T."/>
            <person name="Ochi A."/>
        </authorList>
    </citation>
    <scope>NUCLEOTIDE SEQUENCE [LARGE SCALE GENOMIC DNA]</scope>
    <source>
        <strain evidence="1">USDA-D6B2</strain>
    </source>
</reference>
<sequence length="164" mass="17800">MVTILFAVLFHEREERDKYSAFGAPDGYPVPLAIAETAHAVVCFHAQRAHSLTLGGAERPYRHPARQVAERHLSARAEGQQRGGFGQVVHVDAVAHVGGRHLDDGAHPHVGVDEPVERQRVVDDAAEAFQCVVSGVPDVEVPTWQRVGGMETNGCHISVDSMVE</sequence>
<dbReference type="RefSeq" id="XP_067718403.1">
    <property type="nucleotide sequence ID" value="XM_067862302.1"/>
</dbReference>
<gene>
    <name evidence="1" type="ORF">BcabD6B2_57700</name>
</gene>
<name>A0AAV4M2T1_BABCB</name>
<evidence type="ECO:0000313" key="1">
    <source>
        <dbReference type="EMBL" id="GIX66334.1"/>
    </source>
</evidence>
<dbReference type="EMBL" id="BPLF01000006">
    <property type="protein sequence ID" value="GIX66334.1"/>
    <property type="molecule type" value="Genomic_DNA"/>
</dbReference>
<accession>A0AAV4M2T1</accession>
<protein>
    <submittedName>
        <fullName evidence="1">Uncharacterized protein</fullName>
    </submittedName>
</protein>
<evidence type="ECO:0000313" key="2">
    <source>
        <dbReference type="Proteomes" id="UP001497744"/>
    </source>
</evidence>
<proteinExistence type="predicted"/>
<keyword evidence="2" id="KW-1185">Reference proteome</keyword>
<dbReference type="Proteomes" id="UP001497744">
    <property type="component" value="Unassembled WGS sequence"/>
</dbReference>
<dbReference type="GeneID" id="94197815"/>
<dbReference type="AlphaFoldDB" id="A0AAV4M2T1"/>
<comment type="caution">
    <text evidence="1">The sequence shown here is derived from an EMBL/GenBank/DDBJ whole genome shotgun (WGS) entry which is preliminary data.</text>
</comment>